<dbReference type="InterPro" id="IPR004033">
    <property type="entry name" value="UbiE/COQ5_MeTrFase"/>
</dbReference>
<dbReference type="CDD" id="cd02440">
    <property type="entry name" value="AdoMet_MTases"/>
    <property type="match status" value="1"/>
</dbReference>
<dbReference type="GO" id="GO:0008168">
    <property type="term" value="F:methyltransferase activity"/>
    <property type="evidence" value="ECO:0007669"/>
    <property type="project" value="UniProtKB-KW"/>
</dbReference>
<gene>
    <name evidence="4" type="ORF">METZ01_LOCUS41967</name>
</gene>
<name>A0A381RJ30_9ZZZZ</name>
<sequence length="242" mass="26817">MATIPEAKPSRGAEREDQVRTLFSEIAPRYDLLNHVLSLNIDRGWRRRAIRMLQWQERDTGRYLDACAGTFDLSLELAKQVGFRGSVVATDFALPMLVQGRSKLGPSVTPICGDTLRLPFSTACFDGATVGFGMRNLADLRAGFSAFARVLRPGARLVILEFTEPPNRVLRALYHFYFHHILPVVGRIVSGHPWAYAYLPESVKEFPGPEELAVLLAEAGFGNVEWRLVTGGIAAIHVAVRA</sequence>
<dbReference type="GO" id="GO:0032259">
    <property type="term" value="P:methylation"/>
    <property type="evidence" value="ECO:0007669"/>
    <property type="project" value="UniProtKB-KW"/>
</dbReference>
<dbReference type="PANTHER" id="PTHR43591:SF24">
    <property type="entry name" value="2-METHOXY-6-POLYPRENYL-1,4-BENZOQUINOL METHYLASE, MITOCHONDRIAL"/>
    <property type="match status" value="1"/>
</dbReference>
<reference evidence="4" key="1">
    <citation type="submission" date="2018-05" db="EMBL/GenBank/DDBJ databases">
        <authorList>
            <person name="Lanie J.A."/>
            <person name="Ng W.-L."/>
            <person name="Kazmierczak K.M."/>
            <person name="Andrzejewski T.M."/>
            <person name="Davidsen T.M."/>
            <person name="Wayne K.J."/>
            <person name="Tettelin H."/>
            <person name="Glass J.I."/>
            <person name="Rusch D."/>
            <person name="Podicherti R."/>
            <person name="Tsui H.-C.T."/>
            <person name="Winkler M.E."/>
        </authorList>
    </citation>
    <scope>NUCLEOTIDE SEQUENCE</scope>
</reference>
<dbReference type="SUPFAM" id="SSF53335">
    <property type="entry name" value="S-adenosyl-L-methionine-dependent methyltransferases"/>
    <property type="match status" value="1"/>
</dbReference>
<dbReference type="NCBIfam" id="TIGR01934">
    <property type="entry name" value="MenG_MenH_UbiE"/>
    <property type="match status" value="1"/>
</dbReference>
<dbReference type="GO" id="GO:0042181">
    <property type="term" value="P:ketone biosynthetic process"/>
    <property type="evidence" value="ECO:0007669"/>
    <property type="project" value="UniProtKB-ARBA"/>
</dbReference>
<evidence type="ECO:0000256" key="3">
    <source>
        <dbReference type="ARBA" id="ARBA00022691"/>
    </source>
</evidence>
<keyword evidence="1" id="KW-0489">Methyltransferase</keyword>
<organism evidence="4">
    <name type="scientific">marine metagenome</name>
    <dbReference type="NCBI Taxonomy" id="408172"/>
    <lineage>
        <taxon>unclassified sequences</taxon>
        <taxon>metagenomes</taxon>
        <taxon>ecological metagenomes</taxon>
    </lineage>
</organism>
<dbReference type="InterPro" id="IPR023576">
    <property type="entry name" value="UbiE/COQ5_MeTrFase_CS"/>
</dbReference>
<keyword evidence="2" id="KW-0808">Transferase</keyword>
<dbReference type="Gene3D" id="3.40.50.150">
    <property type="entry name" value="Vaccinia Virus protein VP39"/>
    <property type="match status" value="1"/>
</dbReference>
<dbReference type="PROSITE" id="PS51608">
    <property type="entry name" value="SAM_MT_UBIE"/>
    <property type="match status" value="1"/>
</dbReference>
<dbReference type="PROSITE" id="PS01183">
    <property type="entry name" value="UBIE_1"/>
    <property type="match status" value="1"/>
</dbReference>
<proteinExistence type="inferred from homology"/>
<dbReference type="AlphaFoldDB" id="A0A381RJ30"/>
<protein>
    <recommendedName>
        <fullName evidence="5">Demethylmenaquinone methyltransferase</fullName>
    </recommendedName>
</protein>
<dbReference type="PANTHER" id="PTHR43591">
    <property type="entry name" value="METHYLTRANSFERASE"/>
    <property type="match status" value="1"/>
</dbReference>
<evidence type="ECO:0000256" key="1">
    <source>
        <dbReference type="ARBA" id="ARBA00022603"/>
    </source>
</evidence>
<evidence type="ECO:0000313" key="4">
    <source>
        <dbReference type="EMBL" id="SUZ89113.1"/>
    </source>
</evidence>
<dbReference type="Pfam" id="PF01209">
    <property type="entry name" value="Ubie_methyltran"/>
    <property type="match status" value="1"/>
</dbReference>
<accession>A0A381RJ30</accession>
<keyword evidence="3" id="KW-0949">S-adenosyl-L-methionine</keyword>
<dbReference type="EMBL" id="UINC01001804">
    <property type="protein sequence ID" value="SUZ89113.1"/>
    <property type="molecule type" value="Genomic_DNA"/>
</dbReference>
<evidence type="ECO:0008006" key="5">
    <source>
        <dbReference type="Google" id="ProtNLM"/>
    </source>
</evidence>
<dbReference type="InterPro" id="IPR029063">
    <property type="entry name" value="SAM-dependent_MTases_sf"/>
</dbReference>
<dbReference type="HAMAP" id="MF_01813">
    <property type="entry name" value="MenG_UbiE_methyltr"/>
    <property type="match status" value="1"/>
</dbReference>
<evidence type="ECO:0000256" key="2">
    <source>
        <dbReference type="ARBA" id="ARBA00022679"/>
    </source>
</evidence>
<dbReference type="PROSITE" id="PS01184">
    <property type="entry name" value="UBIE_2"/>
    <property type="match status" value="1"/>
</dbReference>